<dbReference type="Proteomes" id="UP000054270">
    <property type="component" value="Unassembled WGS sequence"/>
</dbReference>
<evidence type="ECO:0000313" key="3">
    <source>
        <dbReference type="EMBL" id="KJA14930.1"/>
    </source>
</evidence>
<organism evidence="3 4">
    <name type="scientific">Hypholoma sublateritium (strain FD-334 SS-4)</name>
    <dbReference type="NCBI Taxonomy" id="945553"/>
    <lineage>
        <taxon>Eukaryota</taxon>
        <taxon>Fungi</taxon>
        <taxon>Dikarya</taxon>
        <taxon>Basidiomycota</taxon>
        <taxon>Agaricomycotina</taxon>
        <taxon>Agaricomycetes</taxon>
        <taxon>Agaricomycetidae</taxon>
        <taxon>Agaricales</taxon>
        <taxon>Agaricineae</taxon>
        <taxon>Strophariaceae</taxon>
        <taxon>Hypholoma</taxon>
    </lineage>
</organism>
<feature type="compositionally biased region" description="Low complexity" evidence="1">
    <location>
        <begin position="155"/>
        <end position="213"/>
    </location>
</feature>
<keyword evidence="2" id="KW-1133">Transmembrane helix</keyword>
<keyword evidence="4" id="KW-1185">Reference proteome</keyword>
<keyword evidence="2" id="KW-0472">Membrane</keyword>
<gene>
    <name evidence="3" type="ORF">HYPSUDRAFT_220245</name>
</gene>
<reference evidence="4" key="1">
    <citation type="submission" date="2014-04" db="EMBL/GenBank/DDBJ databases">
        <title>Evolutionary Origins and Diversification of the Mycorrhizal Mutualists.</title>
        <authorList>
            <consortium name="DOE Joint Genome Institute"/>
            <consortium name="Mycorrhizal Genomics Consortium"/>
            <person name="Kohler A."/>
            <person name="Kuo A."/>
            <person name="Nagy L.G."/>
            <person name="Floudas D."/>
            <person name="Copeland A."/>
            <person name="Barry K.W."/>
            <person name="Cichocki N."/>
            <person name="Veneault-Fourrey C."/>
            <person name="LaButti K."/>
            <person name="Lindquist E.A."/>
            <person name="Lipzen A."/>
            <person name="Lundell T."/>
            <person name="Morin E."/>
            <person name="Murat C."/>
            <person name="Riley R."/>
            <person name="Ohm R."/>
            <person name="Sun H."/>
            <person name="Tunlid A."/>
            <person name="Henrissat B."/>
            <person name="Grigoriev I.V."/>
            <person name="Hibbett D.S."/>
            <person name="Martin F."/>
        </authorList>
    </citation>
    <scope>NUCLEOTIDE SEQUENCE [LARGE SCALE GENOMIC DNA]</scope>
    <source>
        <strain evidence="4">FD-334 SS-4</strain>
    </source>
</reference>
<evidence type="ECO:0000313" key="4">
    <source>
        <dbReference type="Proteomes" id="UP000054270"/>
    </source>
</evidence>
<keyword evidence="2" id="KW-0812">Transmembrane</keyword>
<feature type="compositionally biased region" description="Low complexity" evidence="1">
    <location>
        <begin position="221"/>
        <end position="241"/>
    </location>
</feature>
<accession>A0A0D2P2Y2</accession>
<dbReference type="OrthoDB" id="3265734at2759"/>
<name>A0A0D2P2Y2_HYPSF</name>
<sequence length="333" mass="34661">MSLSDLDDRDPAFVYTGFWGQMSVEGLEFAGTSTWTNLSLSTAVISFTGVQITVFGTIAPIGDGAAPTTVYSLDNLPTKQSYTAVQQSQAQYRQQFFQSEILSSGAHTLEIQYQANEGQFILDYVQVQAAQGNSNQAPTIGTTLTQTTTTTATLAPTVSTKATDSTSDSSTASTSESSTTPTSATGSTTQFSTKPGQTGLTTSTTPPGESSGTAQATSTAPGLVTTPTGSSSSPTSPAASLSERRTHNTMPIVGGVVGGIVLIGIVIIGAIIWRKKRNRVKTLPTTLPVTSETVTPFHPQALLADNMTGSTYFVSSESKSTAQLLSLPPPAYE</sequence>
<dbReference type="Gene3D" id="2.60.120.260">
    <property type="entry name" value="Galactose-binding domain-like"/>
    <property type="match status" value="1"/>
</dbReference>
<feature type="region of interest" description="Disordered" evidence="1">
    <location>
        <begin position="155"/>
        <end position="246"/>
    </location>
</feature>
<proteinExistence type="predicted"/>
<dbReference type="EMBL" id="KN817660">
    <property type="protein sequence ID" value="KJA14930.1"/>
    <property type="molecule type" value="Genomic_DNA"/>
</dbReference>
<evidence type="ECO:0000256" key="1">
    <source>
        <dbReference type="SAM" id="MobiDB-lite"/>
    </source>
</evidence>
<feature type="transmembrane region" description="Helical" evidence="2">
    <location>
        <begin position="252"/>
        <end position="273"/>
    </location>
</feature>
<dbReference type="AlphaFoldDB" id="A0A0D2P2Y2"/>
<evidence type="ECO:0000256" key="2">
    <source>
        <dbReference type="SAM" id="Phobius"/>
    </source>
</evidence>
<protein>
    <submittedName>
        <fullName evidence="3">Uncharacterized protein</fullName>
    </submittedName>
</protein>